<dbReference type="CDD" id="cd16914">
    <property type="entry name" value="EcfT"/>
    <property type="match status" value="1"/>
</dbReference>
<dbReference type="PANTHER" id="PTHR43723">
    <property type="entry name" value="COBALT TRANSPORT PROTEIN CBIQ"/>
    <property type="match status" value="1"/>
</dbReference>
<evidence type="ECO:0000256" key="1">
    <source>
        <dbReference type="ARBA" id="ARBA00004651"/>
    </source>
</evidence>
<dbReference type="Pfam" id="PF02361">
    <property type="entry name" value="CbiQ"/>
    <property type="match status" value="1"/>
</dbReference>
<feature type="transmembrane region" description="Helical" evidence="6">
    <location>
        <begin position="63"/>
        <end position="84"/>
    </location>
</feature>
<dbReference type="AlphaFoldDB" id="A0A5Q2FGV7"/>
<evidence type="ECO:0000256" key="6">
    <source>
        <dbReference type="SAM" id="Phobius"/>
    </source>
</evidence>
<evidence type="ECO:0000313" key="7">
    <source>
        <dbReference type="EMBL" id="QGF23546.1"/>
    </source>
</evidence>
<dbReference type="EMBL" id="CP045725">
    <property type="protein sequence ID" value="QGF23546.1"/>
    <property type="molecule type" value="Genomic_DNA"/>
</dbReference>
<proteinExistence type="predicted"/>
<reference evidence="7 8" key="1">
    <citation type="submission" date="2019-10" db="EMBL/GenBank/DDBJ databases">
        <title>Genomic analysis of Raineyella sp. CBA3103.</title>
        <authorList>
            <person name="Roh S.W."/>
        </authorList>
    </citation>
    <scope>NUCLEOTIDE SEQUENCE [LARGE SCALE GENOMIC DNA]</scope>
    <source>
        <strain evidence="7 8">CBA3103</strain>
    </source>
</reference>
<feature type="transmembrane region" description="Helical" evidence="6">
    <location>
        <begin position="96"/>
        <end position="113"/>
    </location>
</feature>
<dbReference type="InterPro" id="IPR012809">
    <property type="entry name" value="ECF_CbiQ"/>
</dbReference>
<evidence type="ECO:0000313" key="8">
    <source>
        <dbReference type="Proteomes" id="UP000386847"/>
    </source>
</evidence>
<keyword evidence="5 6" id="KW-0472">Membrane</keyword>
<keyword evidence="2" id="KW-1003">Cell membrane</keyword>
<dbReference type="GO" id="GO:0006824">
    <property type="term" value="P:cobalt ion transport"/>
    <property type="evidence" value="ECO:0007669"/>
    <property type="project" value="InterPro"/>
</dbReference>
<evidence type="ECO:0000256" key="5">
    <source>
        <dbReference type="ARBA" id="ARBA00023136"/>
    </source>
</evidence>
<name>A0A5Q2FGV7_9ACTN</name>
<keyword evidence="8" id="KW-1185">Reference proteome</keyword>
<gene>
    <name evidence="7" type="primary">cbiQ</name>
    <name evidence="7" type="ORF">Rai3103_07580</name>
</gene>
<dbReference type="PANTHER" id="PTHR43723:SF1">
    <property type="entry name" value="COBALT TRANSPORT PROTEIN CBIQ"/>
    <property type="match status" value="1"/>
</dbReference>
<dbReference type="InterPro" id="IPR003339">
    <property type="entry name" value="ABC/ECF_trnsptr_transmembrane"/>
</dbReference>
<accession>A0A5Q2FGV7</accession>
<sequence length="259" mass="27511">MAFSLDAAAWGSPWRRIAVADKTFLVAGTLLLDLVVPAWPVTPLVVLGLSVAAIRFARVGWRLWLAALTLPLAFVVTGVLSIALEVGPVHPGSTIWWAWGPLAITAESVARAATVLGRSVAGACAVVLLAVSTPMVDLVDAGRRVGIPGPAMDIAALMYRLLFVLWESAVTIRSAQAARLGYVGLRRSLRSFGALAAGVLVRAWERSRRLERGLAGRGYTDDLRTLRHVRPHTPAFLAATCAWLLVLAALGTHGFGVLA</sequence>
<dbReference type="NCBIfam" id="TIGR02454">
    <property type="entry name" value="ECF_T_CbiQ"/>
    <property type="match status" value="1"/>
</dbReference>
<keyword evidence="4 6" id="KW-1133">Transmembrane helix</keyword>
<evidence type="ECO:0000256" key="2">
    <source>
        <dbReference type="ARBA" id="ARBA00022475"/>
    </source>
</evidence>
<keyword evidence="3 6" id="KW-0812">Transmembrane</keyword>
<comment type="subcellular location">
    <subcellularLocation>
        <location evidence="1">Cell membrane</location>
        <topology evidence="1">Multi-pass membrane protein</topology>
    </subcellularLocation>
</comment>
<organism evidence="7 8">
    <name type="scientific">Raineyella fluvialis</name>
    <dbReference type="NCBI Taxonomy" id="2662261"/>
    <lineage>
        <taxon>Bacteria</taxon>
        <taxon>Bacillati</taxon>
        <taxon>Actinomycetota</taxon>
        <taxon>Actinomycetes</taxon>
        <taxon>Propionibacteriales</taxon>
        <taxon>Propionibacteriaceae</taxon>
        <taxon>Raineyella</taxon>
    </lineage>
</organism>
<protein>
    <submittedName>
        <fullName evidence="7">Cobalt ECF transporter T component CbiQ</fullName>
    </submittedName>
</protein>
<dbReference type="KEGG" id="rain:Rai3103_07580"/>
<evidence type="ECO:0000256" key="4">
    <source>
        <dbReference type="ARBA" id="ARBA00022989"/>
    </source>
</evidence>
<dbReference type="Proteomes" id="UP000386847">
    <property type="component" value="Chromosome"/>
</dbReference>
<evidence type="ECO:0000256" key="3">
    <source>
        <dbReference type="ARBA" id="ARBA00022692"/>
    </source>
</evidence>
<feature type="transmembrane region" description="Helical" evidence="6">
    <location>
        <begin position="235"/>
        <end position="258"/>
    </location>
</feature>
<feature type="transmembrane region" description="Helical" evidence="6">
    <location>
        <begin position="38"/>
        <end position="56"/>
    </location>
</feature>
<dbReference type="RefSeq" id="WP_153572077.1">
    <property type="nucleotide sequence ID" value="NZ_CP045725.1"/>
</dbReference>
<dbReference type="InterPro" id="IPR052770">
    <property type="entry name" value="Cobalt_transport_CbiQ"/>
</dbReference>
<dbReference type="GO" id="GO:0043190">
    <property type="term" value="C:ATP-binding cassette (ABC) transporter complex"/>
    <property type="evidence" value="ECO:0007669"/>
    <property type="project" value="InterPro"/>
</dbReference>